<dbReference type="SMART" id="SM00448">
    <property type="entry name" value="REC"/>
    <property type="match status" value="1"/>
</dbReference>
<dbReference type="PRINTS" id="PR00038">
    <property type="entry name" value="HTHLUXR"/>
</dbReference>
<keyword evidence="1 3" id="KW-0597">Phosphoprotein</keyword>
<evidence type="ECO:0000256" key="1">
    <source>
        <dbReference type="ARBA" id="ARBA00022553"/>
    </source>
</evidence>
<dbReference type="AlphaFoldDB" id="A0A370K2D4"/>
<dbReference type="InterPro" id="IPR011006">
    <property type="entry name" value="CheY-like_superfamily"/>
</dbReference>
<protein>
    <submittedName>
        <fullName evidence="5">DNA-binding response regulator</fullName>
    </submittedName>
</protein>
<dbReference type="GO" id="GO:0000160">
    <property type="term" value="P:phosphorelay signal transduction system"/>
    <property type="evidence" value="ECO:0007669"/>
    <property type="project" value="InterPro"/>
</dbReference>
<gene>
    <name evidence="5" type="ORF">DVT68_20070</name>
</gene>
<dbReference type="InterPro" id="IPR058245">
    <property type="entry name" value="NreC/VraR/RcsB-like_REC"/>
</dbReference>
<evidence type="ECO:0000313" key="5">
    <source>
        <dbReference type="EMBL" id="RDI96802.1"/>
    </source>
</evidence>
<dbReference type="EMBL" id="QQSY01000012">
    <property type="protein sequence ID" value="RDI96802.1"/>
    <property type="molecule type" value="Genomic_DNA"/>
</dbReference>
<dbReference type="SMART" id="SM00421">
    <property type="entry name" value="HTH_LUXR"/>
    <property type="match status" value="1"/>
</dbReference>
<accession>A0A370K2D4</accession>
<evidence type="ECO:0000259" key="4">
    <source>
        <dbReference type="PROSITE" id="PS50110"/>
    </source>
</evidence>
<dbReference type="InterPro" id="IPR036388">
    <property type="entry name" value="WH-like_DNA-bd_sf"/>
</dbReference>
<dbReference type="Pfam" id="PF00072">
    <property type="entry name" value="Response_reg"/>
    <property type="match status" value="1"/>
</dbReference>
<dbReference type="PANTHER" id="PTHR43214:SF44">
    <property type="entry name" value="TWO-COMPONENT RESPONSE REGULATOR"/>
    <property type="match status" value="1"/>
</dbReference>
<keyword evidence="6" id="KW-1185">Reference proteome</keyword>
<dbReference type="PROSITE" id="PS50110">
    <property type="entry name" value="RESPONSE_REGULATORY"/>
    <property type="match status" value="1"/>
</dbReference>
<proteinExistence type="predicted"/>
<name>A0A370K2D4_9GAMM</name>
<reference evidence="5 6" key="1">
    <citation type="submission" date="2018-07" db="EMBL/GenBank/DDBJ databases">
        <title>Dyella solisilvae sp. nov., isolated from the pine and broad-leaved mixed forest soil.</title>
        <authorList>
            <person name="Gao Z."/>
            <person name="Qiu L."/>
        </authorList>
    </citation>
    <scope>NUCLEOTIDE SEQUENCE [LARGE SCALE GENOMIC DNA]</scope>
    <source>
        <strain evidence="5 6">DHG54</strain>
    </source>
</reference>
<evidence type="ECO:0000313" key="6">
    <source>
        <dbReference type="Proteomes" id="UP000254711"/>
    </source>
</evidence>
<organism evidence="5 6">
    <name type="scientific">Dyella solisilvae</name>
    <dbReference type="NCBI Taxonomy" id="1920168"/>
    <lineage>
        <taxon>Bacteria</taxon>
        <taxon>Pseudomonadati</taxon>
        <taxon>Pseudomonadota</taxon>
        <taxon>Gammaproteobacteria</taxon>
        <taxon>Lysobacterales</taxon>
        <taxon>Rhodanobacteraceae</taxon>
        <taxon>Dyella</taxon>
    </lineage>
</organism>
<dbReference type="Proteomes" id="UP000254711">
    <property type="component" value="Unassembled WGS sequence"/>
</dbReference>
<dbReference type="InterPro" id="IPR016032">
    <property type="entry name" value="Sig_transdc_resp-reg_C-effctor"/>
</dbReference>
<feature type="modified residue" description="4-aspartylphosphate" evidence="3">
    <location>
        <position position="67"/>
    </location>
</feature>
<dbReference type="GO" id="GO:0003677">
    <property type="term" value="F:DNA binding"/>
    <property type="evidence" value="ECO:0007669"/>
    <property type="project" value="UniProtKB-KW"/>
</dbReference>
<dbReference type="InterPro" id="IPR039420">
    <property type="entry name" value="WalR-like"/>
</dbReference>
<keyword evidence="2 5" id="KW-0238">DNA-binding</keyword>
<dbReference type="InterPro" id="IPR000792">
    <property type="entry name" value="Tscrpt_reg_LuxR_C"/>
</dbReference>
<dbReference type="Gene3D" id="1.10.10.10">
    <property type="entry name" value="Winged helix-like DNA-binding domain superfamily/Winged helix DNA-binding domain"/>
    <property type="match status" value="1"/>
</dbReference>
<evidence type="ECO:0000256" key="3">
    <source>
        <dbReference type="PROSITE-ProRule" id="PRU00169"/>
    </source>
</evidence>
<dbReference type="GO" id="GO:0006355">
    <property type="term" value="P:regulation of DNA-templated transcription"/>
    <property type="evidence" value="ECO:0007669"/>
    <property type="project" value="InterPro"/>
</dbReference>
<sequence>MTMGSMDSSRLEASQAPRLAIADQRLMEAEGTSAALAKHFRVIGCVSHGRELFSLILRTRPDVIVTDLRLAGAGGIEVLRRLQNAGTSVPFVFFSSMTDRASVRQAMASGARAFVSKADGLTALRVAVGHILNGRTYVSPRLAEETPKSERSEPPGITRRQRQILELLGAGMRNQQIADELGLSRRTIEGYRAGLSKAARAHLPQNLAYEAE</sequence>
<dbReference type="InterPro" id="IPR001789">
    <property type="entry name" value="Sig_transdc_resp-reg_receiver"/>
</dbReference>
<dbReference type="CDD" id="cd17535">
    <property type="entry name" value="REC_NarL-like"/>
    <property type="match status" value="1"/>
</dbReference>
<dbReference type="Gene3D" id="3.40.50.2300">
    <property type="match status" value="1"/>
</dbReference>
<comment type="caution">
    <text evidence="5">The sequence shown here is derived from an EMBL/GenBank/DDBJ whole genome shotgun (WGS) entry which is preliminary data.</text>
</comment>
<feature type="domain" description="Response regulatory" evidence="4">
    <location>
        <begin position="18"/>
        <end position="132"/>
    </location>
</feature>
<dbReference type="Pfam" id="PF00196">
    <property type="entry name" value="GerE"/>
    <property type="match status" value="1"/>
</dbReference>
<evidence type="ECO:0000256" key="2">
    <source>
        <dbReference type="ARBA" id="ARBA00023125"/>
    </source>
</evidence>
<dbReference type="PANTHER" id="PTHR43214">
    <property type="entry name" value="TWO-COMPONENT RESPONSE REGULATOR"/>
    <property type="match status" value="1"/>
</dbReference>
<dbReference type="SUPFAM" id="SSF52172">
    <property type="entry name" value="CheY-like"/>
    <property type="match status" value="1"/>
</dbReference>
<dbReference type="SUPFAM" id="SSF46894">
    <property type="entry name" value="C-terminal effector domain of the bipartite response regulators"/>
    <property type="match status" value="1"/>
</dbReference>